<comment type="caution">
    <text evidence="1">The sequence shown here is derived from an EMBL/GenBank/DDBJ whole genome shotgun (WGS) entry which is preliminary data.</text>
</comment>
<name>A0A3M7PYS7_BRAPC</name>
<accession>A0A3M7PYS7</accession>
<evidence type="ECO:0000313" key="1">
    <source>
        <dbReference type="EMBL" id="RNA04250.1"/>
    </source>
</evidence>
<dbReference type="Proteomes" id="UP000276133">
    <property type="component" value="Unassembled WGS sequence"/>
</dbReference>
<dbReference type="EMBL" id="REGN01008187">
    <property type="protein sequence ID" value="RNA04250.1"/>
    <property type="molecule type" value="Genomic_DNA"/>
</dbReference>
<dbReference type="AlphaFoldDB" id="A0A3M7PYS7"/>
<keyword evidence="2" id="KW-1185">Reference proteome</keyword>
<sequence length="73" mass="8598">MNFYLNVSLRLNLDIYTSELFLKKNIINHDFDLNFCDLYLSRLGLRTLKHEIKSVEKYMNCHELSGVKVNTSA</sequence>
<evidence type="ECO:0000313" key="2">
    <source>
        <dbReference type="Proteomes" id="UP000276133"/>
    </source>
</evidence>
<protein>
    <submittedName>
        <fullName evidence="1">Uncharacterized protein</fullName>
    </submittedName>
</protein>
<reference evidence="1 2" key="1">
    <citation type="journal article" date="2018" name="Sci. Rep.">
        <title>Genomic signatures of local adaptation to the degree of environmental predictability in rotifers.</title>
        <authorList>
            <person name="Franch-Gras L."/>
            <person name="Hahn C."/>
            <person name="Garcia-Roger E.M."/>
            <person name="Carmona M.J."/>
            <person name="Serra M."/>
            <person name="Gomez A."/>
        </authorList>
    </citation>
    <scope>NUCLEOTIDE SEQUENCE [LARGE SCALE GENOMIC DNA]</scope>
    <source>
        <strain evidence="1">HYR1</strain>
    </source>
</reference>
<proteinExistence type="predicted"/>
<organism evidence="1 2">
    <name type="scientific">Brachionus plicatilis</name>
    <name type="common">Marine rotifer</name>
    <name type="synonym">Brachionus muelleri</name>
    <dbReference type="NCBI Taxonomy" id="10195"/>
    <lineage>
        <taxon>Eukaryota</taxon>
        <taxon>Metazoa</taxon>
        <taxon>Spiralia</taxon>
        <taxon>Gnathifera</taxon>
        <taxon>Rotifera</taxon>
        <taxon>Eurotatoria</taxon>
        <taxon>Monogononta</taxon>
        <taxon>Pseudotrocha</taxon>
        <taxon>Ploima</taxon>
        <taxon>Brachionidae</taxon>
        <taxon>Brachionus</taxon>
    </lineage>
</organism>
<gene>
    <name evidence="1" type="ORF">BpHYR1_001851</name>
</gene>